<dbReference type="OrthoDB" id="4359575at2759"/>
<sequence>MGISGSTLSGRPLRMQAQRVDPSDALMTEGPLRDVFGEYTIVTEKFNKPYRTKRDWYCKHEYAQYGSNDSYHYVHLDGWYYSQNPDGSKEHINPILKQAEYTPPGSNSKIDCADEVDWEGLNEIPDICIARAVVTHKHMEKFMQDMKRQEKTTINNDIARKRKKCAELLKGNESPGITEDEAEETDCETEESSDEEELAEERNENQQTTDEEEVHTPQGRVAQRMTPRPEEHMAWTMTPMSDLTSDIESFEEPLHSGETEGRSSQKRKASEMEDSEDETPRTPAPKRGNTNRRGGTGLTVAEREERKRMANRKKRARVKAKRVRVRCETEERTLNP</sequence>
<proteinExistence type="predicted"/>
<dbReference type="EMBL" id="JAPWDO010000008">
    <property type="protein sequence ID" value="KAJ5459174.1"/>
    <property type="molecule type" value="Genomic_DNA"/>
</dbReference>
<evidence type="ECO:0000313" key="3">
    <source>
        <dbReference type="Proteomes" id="UP001147760"/>
    </source>
</evidence>
<feature type="compositionally biased region" description="Basic residues" evidence="1">
    <location>
        <begin position="309"/>
        <end position="324"/>
    </location>
</feature>
<reference evidence="2" key="2">
    <citation type="journal article" date="2023" name="IMA Fungus">
        <title>Comparative genomic study of the Penicillium genus elucidates a diverse pangenome and 15 lateral gene transfer events.</title>
        <authorList>
            <person name="Petersen C."/>
            <person name="Sorensen T."/>
            <person name="Nielsen M.R."/>
            <person name="Sondergaard T.E."/>
            <person name="Sorensen J.L."/>
            <person name="Fitzpatrick D.A."/>
            <person name="Frisvad J.C."/>
            <person name="Nielsen K.L."/>
        </authorList>
    </citation>
    <scope>NUCLEOTIDE SEQUENCE</scope>
    <source>
        <strain evidence="2">IBT 17660</strain>
    </source>
</reference>
<protein>
    <submittedName>
        <fullName evidence="2">Uncharacterized protein</fullName>
    </submittedName>
</protein>
<feature type="region of interest" description="Disordered" evidence="1">
    <location>
        <begin position="169"/>
        <end position="336"/>
    </location>
</feature>
<comment type="caution">
    <text evidence="2">The sequence shown here is derived from an EMBL/GenBank/DDBJ whole genome shotgun (WGS) entry which is preliminary data.</text>
</comment>
<feature type="compositionally biased region" description="Acidic residues" evidence="1">
    <location>
        <begin position="178"/>
        <end position="199"/>
    </location>
</feature>
<gene>
    <name evidence="2" type="ORF">N7530_011118</name>
</gene>
<feature type="compositionally biased region" description="Polar residues" evidence="1">
    <location>
        <begin position="238"/>
        <end position="247"/>
    </location>
</feature>
<name>A0A9W9WGR2_9EURO</name>
<feature type="compositionally biased region" description="Basic and acidic residues" evidence="1">
    <location>
        <begin position="325"/>
        <end position="336"/>
    </location>
</feature>
<evidence type="ECO:0000313" key="2">
    <source>
        <dbReference type="EMBL" id="KAJ5459174.1"/>
    </source>
</evidence>
<feature type="compositionally biased region" description="Basic and acidic residues" evidence="1">
    <location>
        <begin position="252"/>
        <end position="271"/>
    </location>
</feature>
<evidence type="ECO:0000256" key="1">
    <source>
        <dbReference type="SAM" id="MobiDB-lite"/>
    </source>
</evidence>
<keyword evidence="3" id="KW-1185">Reference proteome</keyword>
<reference evidence="2" key="1">
    <citation type="submission" date="2022-12" db="EMBL/GenBank/DDBJ databases">
        <authorList>
            <person name="Petersen C."/>
        </authorList>
    </citation>
    <scope>NUCLEOTIDE SEQUENCE</scope>
    <source>
        <strain evidence="2">IBT 17660</strain>
    </source>
</reference>
<accession>A0A9W9WGR2</accession>
<dbReference type="AlphaFoldDB" id="A0A9W9WGR2"/>
<organism evidence="2 3">
    <name type="scientific">Penicillium desertorum</name>
    <dbReference type="NCBI Taxonomy" id="1303715"/>
    <lineage>
        <taxon>Eukaryota</taxon>
        <taxon>Fungi</taxon>
        <taxon>Dikarya</taxon>
        <taxon>Ascomycota</taxon>
        <taxon>Pezizomycotina</taxon>
        <taxon>Eurotiomycetes</taxon>
        <taxon>Eurotiomycetidae</taxon>
        <taxon>Eurotiales</taxon>
        <taxon>Aspergillaceae</taxon>
        <taxon>Penicillium</taxon>
    </lineage>
</organism>
<dbReference type="Proteomes" id="UP001147760">
    <property type="component" value="Unassembled WGS sequence"/>
</dbReference>